<comment type="caution">
    <text evidence="3">The sequence shown here is derived from an EMBL/GenBank/DDBJ whole genome shotgun (WGS) entry which is preliminary data.</text>
</comment>
<protein>
    <submittedName>
        <fullName evidence="5">Roc domain-containing protein</fullName>
    </submittedName>
</protein>
<dbReference type="EMBL" id="CAMXCT030004927">
    <property type="protein sequence ID" value="CAL4798122.1"/>
    <property type="molecule type" value="Genomic_DNA"/>
</dbReference>
<feature type="non-terminal residue" evidence="3">
    <location>
        <position position="897"/>
    </location>
</feature>
<evidence type="ECO:0000313" key="3">
    <source>
        <dbReference type="EMBL" id="CAI4010810.1"/>
    </source>
</evidence>
<feature type="domain" description="CHAT" evidence="2">
    <location>
        <begin position="424"/>
        <end position="590"/>
    </location>
</feature>
<reference evidence="3" key="1">
    <citation type="submission" date="2022-10" db="EMBL/GenBank/DDBJ databases">
        <authorList>
            <person name="Chen Y."/>
            <person name="Dougan E. K."/>
            <person name="Chan C."/>
            <person name="Rhodes N."/>
            <person name="Thang M."/>
        </authorList>
    </citation>
    <scope>NUCLEOTIDE SEQUENCE</scope>
</reference>
<dbReference type="EMBL" id="CAMXCT020004927">
    <property type="protein sequence ID" value="CAL1164185.1"/>
    <property type="molecule type" value="Genomic_DNA"/>
</dbReference>
<evidence type="ECO:0000259" key="2">
    <source>
        <dbReference type="Pfam" id="PF12770"/>
    </source>
</evidence>
<evidence type="ECO:0000256" key="1">
    <source>
        <dbReference type="SAM" id="MobiDB-lite"/>
    </source>
</evidence>
<dbReference type="EMBL" id="CAMXCT010004927">
    <property type="protein sequence ID" value="CAI4010810.1"/>
    <property type="molecule type" value="Genomic_DNA"/>
</dbReference>
<dbReference type="Pfam" id="PF12770">
    <property type="entry name" value="CHAT"/>
    <property type="match status" value="1"/>
</dbReference>
<name>A0A9P1GET0_9DINO</name>
<gene>
    <name evidence="3" type="ORF">C1SCF055_LOCUS36040</name>
</gene>
<accession>A0A9P1GET0</accession>
<proteinExistence type="predicted"/>
<feature type="region of interest" description="Disordered" evidence="1">
    <location>
        <begin position="336"/>
        <end position="358"/>
    </location>
</feature>
<evidence type="ECO:0000313" key="6">
    <source>
        <dbReference type="Proteomes" id="UP001152797"/>
    </source>
</evidence>
<evidence type="ECO:0000313" key="4">
    <source>
        <dbReference type="EMBL" id="CAL1164185.1"/>
    </source>
</evidence>
<dbReference type="AlphaFoldDB" id="A0A9P1GET0"/>
<reference evidence="4" key="2">
    <citation type="submission" date="2024-04" db="EMBL/GenBank/DDBJ databases">
        <authorList>
            <person name="Chen Y."/>
            <person name="Shah S."/>
            <person name="Dougan E. K."/>
            <person name="Thang M."/>
            <person name="Chan C."/>
        </authorList>
    </citation>
    <scope>NUCLEOTIDE SEQUENCE [LARGE SCALE GENOMIC DNA]</scope>
</reference>
<dbReference type="OrthoDB" id="190216at2759"/>
<dbReference type="InterPro" id="IPR024983">
    <property type="entry name" value="CHAT_dom"/>
</dbReference>
<evidence type="ECO:0000313" key="5">
    <source>
        <dbReference type="EMBL" id="CAL4798122.1"/>
    </source>
</evidence>
<dbReference type="Proteomes" id="UP001152797">
    <property type="component" value="Unassembled WGS sequence"/>
</dbReference>
<sequence length="897" mass="97092">MAEAIFKGAPVIIKGLQKEEYTHFNGQKGVVTDGPSETGRYEVRLQGAGYKEDKVLALKPSNFQLDLDALQEYVLKKRVEKAQRDPPLEDLSVLWTKGKGLSAKSLTWKRPVAFQMGMRELSLRILLCRLCPSPFIWFCVASWLASVASASAAADTEVLRLRASRSASSIGSFSSASPRRQTAIYRFGSSALLPKGVDGPEIASIDARENQQAEDEAVDAVDTVEKSLPAGTMILLGLASLIFPMIVYICPRLRKSDTIPLHQGYAAVPRSEVIGHGADFPHGAPLTNSTIHLPPAESAQGTQFFYIGEENATDATENADADEPQAMVGYTSALEAPPTESEPEAELCPESNVPSPSHTAQVNQITVPAAVTLPKLAQPIPQSSHSVHSSVLPEAFQPEDAKGSTRSRMLMLYASPLCRTDARGPAPLPALCFEKEWKTVLKASAEAHCGPTAFAARALTSGSLQRALSPGTSVGSTILHLSAHGTPQGLVLEDGKGSAHLLKFELLQEMLALRESGQSPCELVVVNACHSSAVGQFLAESGIPHVVCCNDRVLDSWAEPFIKTFYTTLFGGSTVAAAFSTASLQLQCQPGIPREAAQCFCLLPEGAAHDGVIFPRKMGLRKPLRISSLPFEQTLPELPEDFIGRTLDVWSIVQHLSVRRLVAVCNQNAQSPIAGLGKSALLDAVHRTAALHMQMRCVGVRVGTDVQDCTSWLLALRSAVQLALAEEEWLGSSARKGCFQPRPSGSARRKCLPRRQLRKTLQELPSEEELLDSLCHDIGLLALQWHRRTTAAALAPSTVSRGDAMLPVVSARNSGCDVLLMVHGCDQLLERQPVEMQNAISALLRHCPVRLVLSSRSRMGPGCGQFKVVQYELAGLQPTDAARLFLRRAQRPLRWKE</sequence>
<organism evidence="3">
    <name type="scientific">Cladocopium goreaui</name>
    <dbReference type="NCBI Taxonomy" id="2562237"/>
    <lineage>
        <taxon>Eukaryota</taxon>
        <taxon>Sar</taxon>
        <taxon>Alveolata</taxon>
        <taxon>Dinophyceae</taxon>
        <taxon>Suessiales</taxon>
        <taxon>Symbiodiniaceae</taxon>
        <taxon>Cladocopium</taxon>
    </lineage>
</organism>
<keyword evidence="6" id="KW-1185">Reference proteome</keyword>